<gene>
    <name evidence="3" type="ORF">LKD42_11130</name>
</gene>
<proteinExistence type="predicted"/>
<name>A0ABS8EX92_9FIRM</name>
<comment type="caution">
    <text evidence="3">The sequence shown here is derived from an EMBL/GenBank/DDBJ whole genome shotgun (WGS) entry which is preliminary data.</text>
</comment>
<evidence type="ECO:0000259" key="1">
    <source>
        <dbReference type="Pfam" id="PF00534"/>
    </source>
</evidence>
<dbReference type="CDD" id="cd03811">
    <property type="entry name" value="GT4_GT28_WabH-like"/>
    <property type="match status" value="1"/>
</dbReference>
<reference evidence="3 4" key="1">
    <citation type="submission" date="2021-10" db="EMBL/GenBank/DDBJ databases">
        <title>Anaerobic single-cell dispensing facilitates the cultivation of human gut bacteria.</title>
        <authorList>
            <person name="Afrizal A."/>
        </authorList>
    </citation>
    <scope>NUCLEOTIDE SEQUENCE [LARGE SCALE GENOMIC DNA]</scope>
    <source>
        <strain evidence="3 4">CLA-AA-H246</strain>
    </source>
</reference>
<dbReference type="Proteomes" id="UP001299235">
    <property type="component" value="Unassembled WGS sequence"/>
</dbReference>
<dbReference type="Pfam" id="PF13439">
    <property type="entry name" value="Glyco_transf_4"/>
    <property type="match status" value="1"/>
</dbReference>
<feature type="domain" description="Glycosyltransferase subfamily 4-like N-terminal" evidence="2">
    <location>
        <begin position="14"/>
        <end position="173"/>
    </location>
</feature>
<dbReference type="PANTHER" id="PTHR12526:SF630">
    <property type="entry name" value="GLYCOSYLTRANSFERASE"/>
    <property type="match status" value="1"/>
</dbReference>
<accession>A0ABS8EX92</accession>
<dbReference type="PANTHER" id="PTHR12526">
    <property type="entry name" value="GLYCOSYLTRANSFERASE"/>
    <property type="match status" value="1"/>
</dbReference>
<dbReference type="InterPro" id="IPR001296">
    <property type="entry name" value="Glyco_trans_1"/>
</dbReference>
<feature type="domain" description="Glycosyl transferase family 1" evidence="1">
    <location>
        <begin position="194"/>
        <end position="349"/>
    </location>
</feature>
<dbReference type="EMBL" id="JAJEQE010000043">
    <property type="protein sequence ID" value="MCC2149798.1"/>
    <property type="molecule type" value="Genomic_DNA"/>
</dbReference>
<dbReference type="Gene3D" id="3.40.50.2000">
    <property type="entry name" value="Glycogen Phosphorylase B"/>
    <property type="match status" value="2"/>
</dbReference>
<evidence type="ECO:0000259" key="2">
    <source>
        <dbReference type="Pfam" id="PF13439"/>
    </source>
</evidence>
<dbReference type="RefSeq" id="WP_248835727.1">
    <property type="nucleotide sequence ID" value="NZ_JAJEQE010000043.1"/>
</dbReference>
<dbReference type="SUPFAM" id="SSF53756">
    <property type="entry name" value="UDP-Glycosyltransferase/glycogen phosphorylase"/>
    <property type="match status" value="1"/>
</dbReference>
<evidence type="ECO:0000313" key="4">
    <source>
        <dbReference type="Proteomes" id="UP001299235"/>
    </source>
</evidence>
<keyword evidence="4" id="KW-1185">Reference proteome</keyword>
<dbReference type="InterPro" id="IPR028098">
    <property type="entry name" value="Glyco_trans_4-like_N"/>
</dbReference>
<dbReference type="Pfam" id="PF00534">
    <property type="entry name" value="Glycos_transf_1"/>
    <property type="match status" value="1"/>
</dbReference>
<organism evidence="3 4">
    <name type="scientific">Hominisplanchenecus faecis</name>
    <dbReference type="NCBI Taxonomy" id="2885351"/>
    <lineage>
        <taxon>Bacteria</taxon>
        <taxon>Bacillati</taxon>
        <taxon>Bacillota</taxon>
        <taxon>Clostridia</taxon>
        <taxon>Lachnospirales</taxon>
        <taxon>Lachnospiraceae</taxon>
        <taxon>Hominisplanchenecus</taxon>
    </lineage>
</organism>
<evidence type="ECO:0000313" key="3">
    <source>
        <dbReference type="EMBL" id="MCC2149798.1"/>
    </source>
</evidence>
<sequence length="374" mass="42826">MKKKILFMIHDLSVGGAEKVLVNLVNNMDTSKYDITLISLFGGGVNEQFLKAHIHYQIIYMKTIPGNSKLMKILTPEQLHKKYIKEKYDIEISYLEGSTARIISGCTNKNTKLICWIHVEQHTKEIATKAFRSYKESQKCYDKFDKIVAVSGSVKSDFEKIYPNIRKLDVLYNTNETNQILKLKEEVVEEELYDKSVIRICGVGKIVKNKGFMKLAHIHKKLVEEGFKIHTYILGVGDEKDSIEQYLKDNSVSETFTFLGYQTNPYKYLNRMDIFVCSSIAEGFSTAATEALITECAVVTTPVAGMKEMLGENNEYGIITEMSEESLFENIKTLLESSEKLEYYKKQAKIRSSLFSTENTVNAVENYFEKLLIK</sequence>
<protein>
    <submittedName>
        <fullName evidence="3">Glycosyltransferase</fullName>
    </submittedName>
</protein>